<protein>
    <submittedName>
        <fullName evidence="1">Uncharacterized protein</fullName>
    </submittedName>
</protein>
<evidence type="ECO:0000313" key="1">
    <source>
        <dbReference type="EMBL" id="TGY70565.1"/>
    </source>
</evidence>
<proteinExistence type="predicted"/>
<sequence length="164" mass="19316">MRNKILSRLYVLSVLGTLFWSCSSEPEYKYNFQLYPLMDCLMHNGWVGLGDSTAEYTQDSILFRGLNVEGKSFVEVCRIYGNPSSYSCYETYFRPEIFDIPEVYPITYHKNHMCLIRATWDIPNENCDDIQMTVFFENERYDSKAIYGYQFNYSNIQPSMPLAK</sequence>
<dbReference type="Proteomes" id="UP000306630">
    <property type="component" value="Unassembled WGS sequence"/>
</dbReference>
<evidence type="ECO:0000313" key="2">
    <source>
        <dbReference type="Proteomes" id="UP000306630"/>
    </source>
</evidence>
<comment type="caution">
    <text evidence="1">The sequence shown here is derived from an EMBL/GenBank/DDBJ whole genome shotgun (WGS) entry which is preliminary data.</text>
</comment>
<reference evidence="1 2" key="1">
    <citation type="submission" date="2019-04" db="EMBL/GenBank/DDBJ databases">
        <title>Microbes associate with the intestines of laboratory mice.</title>
        <authorList>
            <person name="Navarre W."/>
            <person name="Wong E."/>
            <person name="Huang K."/>
            <person name="Tropini C."/>
            <person name="Ng K."/>
            <person name="Yu B."/>
        </authorList>
    </citation>
    <scope>NUCLEOTIDE SEQUENCE [LARGE SCALE GENOMIC DNA]</scope>
    <source>
        <strain evidence="1 2">NM06_A21</strain>
    </source>
</reference>
<gene>
    <name evidence="1" type="ORF">E5333_12480</name>
</gene>
<accession>A0A4S2FND0</accession>
<name>A0A4S2FND0_9BACT</name>
<organism evidence="1 2">
    <name type="scientific">Muribaculum intestinale</name>
    <dbReference type="NCBI Taxonomy" id="1796646"/>
    <lineage>
        <taxon>Bacteria</taxon>
        <taxon>Pseudomonadati</taxon>
        <taxon>Bacteroidota</taxon>
        <taxon>Bacteroidia</taxon>
        <taxon>Bacteroidales</taxon>
        <taxon>Muribaculaceae</taxon>
        <taxon>Muribaculum</taxon>
    </lineage>
</organism>
<dbReference type="RefSeq" id="WP_135993768.1">
    <property type="nucleotide sequence ID" value="NZ_CANCZK010000041.1"/>
</dbReference>
<dbReference type="EMBL" id="SRYD01000059">
    <property type="protein sequence ID" value="TGY70565.1"/>
    <property type="molecule type" value="Genomic_DNA"/>
</dbReference>
<dbReference type="AlphaFoldDB" id="A0A4S2FND0"/>